<evidence type="ECO:0000313" key="1">
    <source>
        <dbReference type="EMBL" id="CAD8833841.1"/>
    </source>
</evidence>
<dbReference type="EMBL" id="HBFQ01011633">
    <property type="protein sequence ID" value="CAD8833841.1"/>
    <property type="molecule type" value="Transcribed_RNA"/>
</dbReference>
<organism evidence="1">
    <name type="scientific">Noctiluca scintillans</name>
    <name type="common">Sea sparkle</name>
    <name type="synonym">Red tide dinoflagellate</name>
    <dbReference type="NCBI Taxonomy" id="2966"/>
    <lineage>
        <taxon>Eukaryota</taxon>
        <taxon>Sar</taxon>
        <taxon>Alveolata</taxon>
        <taxon>Dinophyceae</taxon>
        <taxon>Noctilucales</taxon>
        <taxon>Noctilucaceae</taxon>
        <taxon>Noctiluca</taxon>
    </lineage>
</organism>
<proteinExistence type="predicted"/>
<accession>A0A7S0ZVZ2</accession>
<sequence length="186" mass="20184">MVVKPAPKDFVPPGVRLPGPGTLVAMATVEHAIPCGSLSVVEVFYREVLGLAPQVRGDRCVVTFQVGLAQSQTLEFFELVGMEQAEACLYDTDYDSCGYHVCIYLDEAHFEAAFHGVSGAHSVYINPQFGNAAGNGASWEEARTSCQFRVKDIRDPQSGMLALVLEHEIRCPRHAACPFVASRVAP</sequence>
<dbReference type="InterPro" id="IPR029068">
    <property type="entry name" value="Glyas_Bleomycin-R_OHBP_Dase"/>
</dbReference>
<dbReference type="Gene3D" id="3.10.180.10">
    <property type="entry name" value="2,3-Dihydroxybiphenyl 1,2-Dioxygenase, domain 1"/>
    <property type="match status" value="1"/>
</dbReference>
<name>A0A7S0ZVZ2_NOCSC</name>
<dbReference type="PANTHER" id="PTHR40280">
    <property type="entry name" value="BLR6907 PROTEIN"/>
    <property type="match status" value="1"/>
</dbReference>
<dbReference type="AlphaFoldDB" id="A0A7S0ZVZ2"/>
<evidence type="ECO:0008006" key="2">
    <source>
        <dbReference type="Google" id="ProtNLM"/>
    </source>
</evidence>
<gene>
    <name evidence="1" type="ORF">NSCI0253_LOCUS8189</name>
</gene>
<protein>
    <recommendedName>
        <fullName evidence="2">VOC domain-containing protein</fullName>
    </recommendedName>
</protein>
<dbReference type="PANTHER" id="PTHR40280:SF1">
    <property type="entry name" value="VOC DOMAIN-CONTAINING PROTEIN"/>
    <property type="match status" value="1"/>
</dbReference>
<reference evidence="1" key="1">
    <citation type="submission" date="2021-01" db="EMBL/GenBank/DDBJ databases">
        <authorList>
            <person name="Corre E."/>
            <person name="Pelletier E."/>
            <person name="Niang G."/>
            <person name="Scheremetjew M."/>
            <person name="Finn R."/>
            <person name="Kale V."/>
            <person name="Holt S."/>
            <person name="Cochrane G."/>
            <person name="Meng A."/>
            <person name="Brown T."/>
            <person name="Cohen L."/>
        </authorList>
    </citation>
    <scope>NUCLEOTIDE SEQUENCE</scope>
</reference>